<comment type="pathway">
    <text evidence="10">Polyol metabolism; 1,2-propanediol degradation.</text>
</comment>
<reference evidence="11 12" key="1">
    <citation type="submission" date="2022-08" db="EMBL/GenBank/DDBJ databases">
        <title>Aerococcaceae sp. nov isolated from spoiled eye mask.</title>
        <authorList>
            <person name="Zhou G."/>
            <person name="Xie X.-B."/>
            <person name="Shi Q.-S."/>
            <person name="Wang Y.-S."/>
            <person name="Wen X."/>
            <person name="Peng H."/>
            <person name="Yang X.-J."/>
            <person name="Tao H.-B."/>
            <person name="Huang X.-M."/>
        </authorList>
    </citation>
    <scope>NUCLEOTIDE SEQUENCE [LARGE SCALE GENOMIC DNA]</scope>
    <source>
        <strain evidence="12">DM20194951</strain>
    </source>
</reference>
<dbReference type="PIRSF" id="PIRSF010130">
    <property type="entry name" value="PduL"/>
    <property type="match status" value="1"/>
</dbReference>
<protein>
    <recommendedName>
        <fullName evidence="4 10">Phosphate propanoyltransferase</fullName>
        <ecNumber evidence="3 10">2.3.1.222</ecNumber>
    </recommendedName>
</protein>
<dbReference type="EC" id="2.3.1.222" evidence="3 10"/>
<evidence type="ECO:0000256" key="7">
    <source>
        <dbReference type="ARBA" id="ARBA00022833"/>
    </source>
</evidence>
<evidence type="ECO:0000256" key="8">
    <source>
        <dbReference type="ARBA" id="ARBA00023315"/>
    </source>
</evidence>
<dbReference type="PANTHER" id="PTHR39453:SF1">
    <property type="entry name" value="PHOSPHATE PROPANOYLTRANSFERASE"/>
    <property type="match status" value="1"/>
</dbReference>
<evidence type="ECO:0000256" key="9">
    <source>
        <dbReference type="ARBA" id="ARBA00047589"/>
    </source>
</evidence>
<dbReference type="GO" id="GO:0008959">
    <property type="term" value="F:phosphate acetyltransferase activity"/>
    <property type="evidence" value="ECO:0007669"/>
    <property type="project" value="UniProtKB-EC"/>
</dbReference>
<organism evidence="11 12">
    <name type="scientific">Fundicoccus culcitae</name>
    <dbReference type="NCBI Taxonomy" id="2969821"/>
    <lineage>
        <taxon>Bacteria</taxon>
        <taxon>Bacillati</taxon>
        <taxon>Bacillota</taxon>
        <taxon>Bacilli</taxon>
        <taxon>Lactobacillales</taxon>
        <taxon>Aerococcaceae</taxon>
        <taxon>Fundicoccus</taxon>
    </lineage>
</organism>
<keyword evidence="5 10" id="KW-0808">Transferase</keyword>
<evidence type="ECO:0000313" key="12">
    <source>
        <dbReference type="Proteomes" id="UP001315967"/>
    </source>
</evidence>
<evidence type="ECO:0000256" key="10">
    <source>
        <dbReference type="PIRNR" id="PIRNR010130"/>
    </source>
</evidence>
<proteinExistence type="inferred from homology"/>
<dbReference type="NCBIfam" id="NF040837">
    <property type="entry name" value="BMC_EutD_Gpos"/>
    <property type="match status" value="1"/>
</dbReference>
<evidence type="ECO:0000256" key="5">
    <source>
        <dbReference type="ARBA" id="ARBA00022679"/>
    </source>
</evidence>
<dbReference type="Proteomes" id="UP001315967">
    <property type="component" value="Chromosome"/>
</dbReference>
<keyword evidence="8 10" id="KW-0012">Acyltransferase</keyword>
<dbReference type="EMBL" id="CP102453">
    <property type="protein sequence ID" value="UUX33333.1"/>
    <property type="molecule type" value="Genomic_DNA"/>
</dbReference>
<evidence type="ECO:0000256" key="1">
    <source>
        <dbReference type="ARBA" id="ARBA00001947"/>
    </source>
</evidence>
<dbReference type="RefSeq" id="WP_313792834.1">
    <property type="nucleotide sequence ID" value="NZ_CP102453.1"/>
</dbReference>
<evidence type="ECO:0000256" key="3">
    <source>
        <dbReference type="ARBA" id="ARBA00012206"/>
    </source>
</evidence>
<evidence type="ECO:0000313" key="11">
    <source>
        <dbReference type="EMBL" id="UUX33333.1"/>
    </source>
</evidence>
<keyword evidence="12" id="KW-1185">Reference proteome</keyword>
<dbReference type="NCBIfam" id="NF011652">
    <property type="entry name" value="PRK15070.1"/>
    <property type="match status" value="1"/>
</dbReference>
<dbReference type="PANTHER" id="PTHR39453">
    <property type="entry name" value="PHOSPHATE PROPANOYLTRANSFERASE"/>
    <property type="match status" value="1"/>
</dbReference>
<comment type="cofactor">
    <cofactor evidence="1">
        <name>Zn(2+)</name>
        <dbReference type="ChEBI" id="CHEBI:29105"/>
    </cofactor>
</comment>
<evidence type="ECO:0000256" key="4">
    <source>
        <dbReference type="ARBA" id="ARBA00020837"/>
    </source>
</evidence>
<comment type="catalytic activity">
    <reaction evidence="9 10">
        <text>propanoyl-CoA + phosphate = propanoyl phosphate + CoA</text>
        <dbReference type="Rhea" id="RHEA:28046"/>
        <dbReference type="ChEBI" id="CHEBI:43474"/>
        <dbReference type="ChEBI" id="CHEBI:57287"/>
        <dbReference type="ChEBI" id="CHEBI:57392"/>
        <dbReference type="ChEBI" id="CHEBI:58933"/>
        <dbReference type="EC" id="2.3.1.222"/>
    </reaction>
</comment>
<comment type="function">
    <text evidence="10">Involved in 1,2-propanediol (1,2-PD) degradation by catalyzing the conversion of propanoyl-CoA to propanoyl-phosphate.</text>
</comment>
<comment type="similarity">
    <text evidence="2 10">Belongs to the PduL family.</text>
</comment>
<keyword evidence="6" id="KW-0479">Metal-binding</keyword>
<gene>
    <name evidence="11" type="primary">eutD</name>
    <name evidence="11" type="ORF">NRE15_10535</name>
</gene>
<name>A0ABY5P4G6_9LACT</name>
<dbReference type="InterPro" id="IPR008300">
    <property type="entry name" value="PTAC"/>
</dbReference>
<evidence type="ECO:0000256" key="2">
    <source>
        <dbReference type="ARBA" id="ARBA00007342"/>
    </source>
</evidence>
<keyword evidence="7" id="KW-0862">Zinc</keyword>
<sequence>MRMEEIIDTVAQRVEQEINNSFEIEASGRHIHLSREAVDALFGEGYELTPKKYLSQPGQYAATERISIIGPSGVFHNVSILGPVRKESQVEVSLTDARALGAKAKLRLSGDTKGTAGIILMNGSKIYVMDHGLIVAKRHIHVNEKDAKKLNVTDQEVVKVQVNSERPLIFDDVVVRISPKFRTFMHIDYDEANACGFTKGTRGRILR</sequence>
<evidence type="ECO:0000256" key="6">
    <source>
        <dbReference type="ARBA" id="ARBA00022723"/>
    </source>
</evidence>
<dbReference type="Pfam" id="PF06130">
    <property type="entry name" value="PTAC"/>
    <property type="match status" value="1"/>
</dbReference>
<accession>A0ABY5P4G6</accession>